<organism evidence="1 2">
    <name type="scientific">Mycobacterium phage Konstantine</name>
    <dbReference type="NCBI Taxonomy" id="563121"/>
    <lineage>
        <taxon>Viruses</taxon>
        <taxon>Duplodnaviria</taxon>
        <taxon>Heunggongvirae</taxon>
        <taxon>Uroviricota</taxon>
        <taxon>Caudoviricetes</taxon>
        <taxon>Konstantinevirus</taxon>
        <taxon>Konstantinevirus konstantine</taxon>
    </lineage>
</organism>
<proteinExistence type="predicted"/>
<name>B5U4Y9_9CAUD</name>
<gene>
    <name evidence="1" type="primary">19</name>
    <name evidence="1" type="ORF">KONSTANTINE_19</name>
</gene>
<reference evidence="1 2" key="1">
    <citation type="submission" date="2008-09" db="EMBL/GenBank/DDBJ databases">
        <authorList>
            <person name="Tantoco A.T."/>
            <person name="Edgar R.H."/>
            <person name="Ko C."/>
            <person name="Chambers R.A."/>
            <person name="Jacobs-Sera D."/>
            <person name="Hendrix R.W."/>
            <person name="Hatfull G.F."/>
        </authorList>
    </citation>
    <scope>NUCLEOTIDE SEQUENCE [LARGE SCALE GENOMIC DNA]</scope>
</reference>
<accession>B5U4Y9</accession>
<dbReference type="GeneID" id="6940721"/>
<dbReference type="Proteomes" id="UP000002183">
    <property type="component" value="Segment"/>
</dbReference>
<protein>
    <submittedName>
        <fullName evidence="1">Uncharacterized protein</fullName>
    </submittedName>
</protein>
<evidence type="ECO:0000313" key="2">
    <source>
        <dbReference type="Proteomes" id="UP000002183"/>
    </source>
</evidence>
<dbReference type="KEGG" id="vg:6940721"/>
<dbReference type="RefSeq" id="YP_002242076.1">
    <property type="nucleotide sequence ID" value="NC_011292.1"/>
</dbReference>
<keyword evidence="2" id="KW-1185">Reference proteome</keyword>
<sequence length="168" mass="16918">MALATKPRFEKSNPYGGTFVAPLAVDLVEADHGNQVVGVGLNSSGQVVIGAGQTGVIGVILPVVGSNILTGALLDAYSAGDVIDVMVQGEIINYKFANGNTPTAGTLIYSNSSGVLSATYAAGSTLIGWTIEAPSADGARLFVNVIRDTGALAAIAALDARVVALEEA</sequence>
<dbReference type="EMBL" id="FJ174691">
    <property type="protein sequence ID" value="ACI12435.1"/>
    <property type="molecule type" value="Genomic_DNA"/>
</dbReference>
<evidence type="ECO:0000313" key="1">
    <source>
        <dbReference type="EMBL" id="ACI12435.1"/>
    </source>
</evidence>